<gene>
    <name evidence="1" type="ORF">BG04_3869</name>
</gene>
<dbReference type="EMBL" id="CP009920">
    <property type="protein sequence ID" value="AJI21614.1"/>
    <property type="molecule type" value="Genomic_DNA"/>
</dbReference>
<organism evidence="1 2">
    <name type="scientific">Priestia megaterium (strain ATCC 14581 / DSM 32 / CCUG 1817 / JCM 2506 / NBRC 15308 / NCIMB 9376 / NCTC 10342 / NRRL B-14308 / VKM B-512 / Ford 19)</name>
    <name type="common">Bacillus megaterium</name>
    <dbReference type="NCBI Taxonomy" id="1348623"/>
    <lineage>
        <taxon>Bacteria</taxon>
        <taxon>Bacillati</taxon>
        <taxon>Bacillota</taxon>
        <taxon>Bacilli</taxon>
        <taxon>Bacillales</taxon>
        <taxon>Bacillaceae</taxon>
        <taxon>Priestia</taxon>
    </lineage>
</organism>
<dbReference type="RefSeq" id="WP_016763596.1">
    <property type="nucleotide sequence ID" value="NZ_BCVB01000002.1"/>
</dbReference>
<accession>A0A0B6AP34</accession>
<evidence type="ECO:0000313" key="1">
    <source>
        <dbReference type="EMBL" id="AJI21614.1"/>
    </source>
</evidence>
<sequence>MRSHRYIIKDSLKADEVAKDLELQLDINRMSDVRILSVNAQNEILVQMQEENEEAGDVIDVFMKEYKTGEIIE</sequence>
<dbReference type="KEGG" id="bmeg:BG04_3869"/>
<dbReference type="AlphaFoldDB" id="A0A0B6AP34"/>
<protein>
    <submittedName>
        <fullName evidence="1">Uncharacterized protein</fullName>
    </submittedName>
</protein>
<dbReference type="HOGENOM" id="CLU_200972_0_0_9"/>
<proteinExistence type="predicted"/>
<name>A0A0B6AP34_PRIM2</name>
<evidence type="ECO:0000313" key="2">
    <source>
        <dbReference type="Proteomes" id="UP000031829"/>
    </source>
</evidence>
<dbReference type="Proteomes" id="UP000031829">
    <property type="component" value="Chromosome"/>
</dbReference>
<reference evidence="1 2" key="1">
    <citation type="journal article" date="2015" name="Genome Announc.">
        <title>Complete genome sequences for 35 biothreat assay-relevant bacillus species.</title>
        <authorList>
            <person name="Johnson S.L."/>
            <person name="Daligault H.E."/>
            <person name="Davenport K.W."/>
            <person name="Jaissle J."/>
            <person name="Frey K.G."/>
            <person name="Ladner J.T."/>
            <person name="Broomall S.M."/>
            <person name="Bishop-Lilly K.A."/>
            <person name="Bruce D.C."/>
            <person name="Gibbons H.S."/>
            <person name="Coyne S.R."/>
            <person name="Lo C.C."/>
            <person name="Meincke L."/>
            <person name="Munk A.C."/>
            <person name="Koroleva G.I."/>
            <person name="Rosenzweig C.N."/>
            <person name="Palacios G.F."/>
            <person name="Redden C.L."/>
            <person name="Minogue T.D."/>
            <person name="Chain P.S."/>
        </authorList>
    </citation>
    <scope>NUCLEOTIDE SEQUENCE [LARGE SCALE GENOMIC DNA]</scope>
    <source>
        <strain evidence="2">ATCC 14581 / DSM 32 / JCM 2506 / NBRC 15308 / NCIMB 9376 / NCTC 10342 / NRRL B-14308 / VKM B-512</strain>
    </source>
</reference>
<dbReference type="GeneID" id="93641915"/>